<organism evidence="4">
    <name type="scientific">Bionectria ochroleuca</name>
    <name type="common">Gliocladium roseum</name>
    <dbReference type="NCBI Taxonomy" id="29856"/>
    <lineage>
        <taxon>Eukaryota</taxon>
        <taxon>Fungi</taxon>
        <taxon>Dikarya</taxon>
        <taxon>Ascomycota</taxon>
        <taxon>Pezizomycotina</taxon>
        <taxon>Sordariomycetes</taxon>
        <taxon>Hypocreomycetidae</taxon>
        <taxon>Hypocreales</taxon>
        <taxon>Bionectriaceae</taxon>
        <taxon>Clonostachys</taxon>
    </lineage>
</organism>
<dbReference type="PANTHER" id="PTHR42748">
    <property type="entry name" value="NITROGEN METABOLITE REPRESSION PROTEIN NMRA FAMILY MEMBER"/>
    <property type="match status" value="1"/>
</dbReference>
<dbReference type="Gene3D" id="3.90.25.10">
    <property type="entry name" value="UDP-galactose 4-epimerase, domain 1"/>
    <property type="match status" value="1"/>
</dbReference>
<dbReference type="GO" id="GO:0005634">
    <property type="term" value="C:nucleus"/>
    <property type="evidence" value="ECO:0007669"/>
    <property type="project" value="TreeGrafter"/>
</dbReference>
<dbReference type="InterPro" id="IPR008030">
    <property type="entry name" value="NmrA-like"/>
</dbReference>
<dbReference type="InterPro" id="IPR051164">
    <property type="entry name" value="NmrA-like_oxidored"/>
</dbReference>
<gene>
    <name evidence="4" type="ORF">BN869_000000814_1</name>
</gene>
<reference evidence="4" key="1">
    <citation type="submission" date="2015-01" db="EMBL/GenBank/DDBJ databases">
        <authorList>
            <person name="Durling Mikael"/>
        </authorList>
    </citation>
    <scope>NUCLEOTIDE SEQUENCE</scope>
</reference>
<evidence type="ECO:0000256" key="1">
    <source>
        <dbReference type="ARBA" id="ARBA00006328"/>
    </source>
</evidence>
<evidence type="ECO:0000256" key="2">
    <source>
        <dbReference type="ARBA" id="ARBA00022857"/>
    </source>
</evidence>
<keyword evidence="2" id="KW-0521">NADP</keyword>
<evidence type="ECO:0000313" key="4">
    <source>
        <dbReference type="EMBL" id="CEO44759.1"/>
    </source>
</evidence>
<dbReference type="EMBL" id="CDPU01000001">
    <property type="protein sequence ID" value="CEO44759.1"/>
    <property type="molecule type" value="Genomic_DNA"/>
</dbReference>
<dbReference type="PANTHER" id="PTHR42748:SF28">
    <property type="entry name" value="NMRA-LIKE DOMAIN-CONTAINING PROTEIN"/>
    <property type="match status" value="1"/>
</dbReference>
<dbReference type="SUPFAM" id="SSF51735">
    <property type="entry name" value="NAD(P)-binding Rossmann-fold domains"/>
    <property type="match status" value="1"/>
</dbReference>
<dbReference type="Gene3D" id="3.40.50.720">
    <property type="entry name" value="NAD(P)-binding Rossmann-like Domain"/>
    <property type="match status" value="1"/>
</dbReference>
<dbReference type="InterPro" id="IPR036291">
    <property type="entry name" value="NAD(P)-bd_dom_sf"/>
</dbReference>
<accession>A0A0B7JJB1</accession>
<comment type="similarity">
    <text evidence="1">Belongs to the NmrA-type oxidoreductase family.</text>
</comment>
<evidence type="ECO:0000259" key="3">
    <source>
        <dbReference type="Pfam" id="PF05368"/>
    </source>
</evidence>
<dbReference type="AlphaFoldDB" id="A0A0B7JJB1"/>
<name>A0A0B7JJB1_BIOOC</name>
<feature type="domain" description="NmrA-like" evidence="3">
    <location>
        <begin position="2"/>
        <end position="278"/>
    </location>
</feature>
<protein>
    <recommendedName>
        <fullName evidence="3">NmrA-like domain-containing protein</fullName>
    </recommendedName>
</protein>
<dbReference type="Pfam" id="PF05368">
    <property type="entry name" value="NmrA"/>
    <property type="match status" value="1"/>
</dbReference>
<sequence>MAKIVTVVGATGIQGGSVVRALLNEPSYSIRAITRDSKSDAAKALAEKGVEVVEADINKPDTLLSAFAGSYAIFAVTDYFGPLVTAGIYKSMDIESEKGINLANAAAATDSLKHYVWSSLPNSHENSGGKIVVPYYESKNRVDRHIKSIPHLLSKTTFAWFSWYAGNMNYPLYQPSPINSMDGEKLYVQLVGASPSTTLLPLMGDERTNVGLFVKAILDQPEKTLPGRIVRGLVEQMSIGELVATFASVHKIRAHCLQISEEDYAKIYPIWGELLNINHGYMNRLGGQAFTSTVEQVVTKDDLGIKGLVGTAEAFAAIKLLN</sequence>
<proteinExistence type="inferred from homology"/>